<proteinExistence type="predicted"/>
<comment type="caution">
    <text evidence="1">The sequence shown here is derived from an EMBL/GenBank/DDBJ whole genome shotgun (WGS) entry which is preliminary data.</text>
</comment>
<sequence>MTNLNANFSELTYRESIKVEGGFAINPALGPLIMVIPALYPEIFFPGAAVIGAKLAVGQY</sequence>
<dbReference type="Proteomes" id="UP000248132">
    <property type="component" value="Unassembled WGS sequence"/>
</dbReference>
<gene>
    <name evidence="1" type="ORF">LY28_02848</name>
</gene>
<dbReference type="AlphaFoldDB" id="A0A318XLT1"/>
<keyword evidence="2" id="KW-1185">Reference proteome</keyword>
<reference evidence="1 2" key="1">
    <citation type="submission" date="2018-06" db="EMBL/GenBank/DDBJ databases">
        <title>Genomic Encyclopedia of Type Strains, Phase I: the one thousand microbial genomes (KMG-I) project.</title>
        <authorList>
            <person name="Kyrpides N."/>
        </authorList>
    </citation>
    <scope>NUCLEOTIDE SEQUENCE [LARGE SCALE GENOMIC DNA]</scope>
    <source>
        <strain evidence="1 2">DSM 19573</strain>
    </source>
</reference>
<accession>A0A318XLT1</accession>
<evidence type="ECO:0000313" key="2">
    <source>
        <dbReference type="Proteomes" id="UP000248132"/>
    </source>
</evidence>
<evidence type="ECO:0000313" key="1">
    <source>
        <dbReference type="EMBL" id="PYG86629.1"/>
    </source>
</evidence>
<dbReference type="EMBL" id="QKMR01000018">
    <property type="protein sequence ID" value="PYG86629.1"/>
    <property type="molecule type" value="Genomic_DNA"/>
</dbReference>
<name>A0A318XLT1_9FIRM</name>
<protein>
    <submittedName>
        <fullName evidence="1">Uncharacterized protein</fullName>
    </submittedName>
</protein>
<dbReference type="RefSeq" id="WP_110462841.1">
    <property type="nucleotide sequence ID" value="NZ_QKMR01000018.1"/>
</dbReference>
<organism evidence="1 2">
    <name type="scientific">Ruminiclostridium sufflavum DSM 19573</name>
    <dbReference type="NCBI Taxonomy" id="1121337"/>
    <lineage>
        <taxon>Bacteria</taxon>
        <taxon>Bacillati</taxon>
        <taxon>Bacillota</taxon>
        <taxon>Clostridia</taxon>
        <taxon>Eubacteriales</taxon>
        <taxon>Oscillospiraceae</taxon>
        <taxon>Ruminiclostridium</taxon>
    </lineage>
</organism>